<comment type="subcellular location">
    <subcellularLocation>
        <location evidence="2">Membrane</location>
    </subcellularLocation>
</comment>
<evidence type="ECO:0000256" key="9">
    <source>
        <dbReference type="ARBA" id="ARBA00022840"/>
    </source>
</evidence>
<feature type="domain" description="Response regulatory" evidence="19">
    <location>
        <begin position="988"/>
        <end position="1108"/>
    </location>
</feature>
<feature type="region of interest" description="Disordered" evidence="16">
    <location>
        <begin position="724"/>
        <end position="754"/>
    </location>
</feature>
<dbReference type="EMBL" id="MU007072">
    <property type="protein sequence ID" value="KAF2424944.1"/>
    <property type="molecule type" value="Genomic_DNA"/>
</dbReference>
<keyword evidence="21" id="KW-1185">Reference proteome</keyword>
<evidence type="ECO:0000256" key="16">
    <source>
        <dbReference type="SAM" id="MobiDB-lite"/>
    </source>
</evidence>
<feature type="modified residue" description="4-aspartylphosphate" evidence="14">
    <location>
        <position position="1043"/>
    </location>
</feature>
<dbReference type="PANTHER" id="PTHR43047">
    <property type="entry name" value="TWO-COMPONENT HISTIDINE PROTEIN KINASE"/>
    <property type="match status" value="1"/>
</dbReference>
<evidence type="ECO:0000256" key="4">
    <source>
        <dbReference type="ARBA" id="ARBA00022553"/>
    </source>
</evidence>
<proteinExistence type="predicted"/>
<dbReference type="Pfam" id="PF02518">
    <property type="entry name" value="HATPase_c"/>
    <property type="match status" value="1"/>
</dbReference>
<dbReference type="FunFam" id="3.40.50.2300:FF:000289">
    <property type="entry name" value="Osmosensing histidine protein kinase SLN1"/>
    <property type="match status" value="1"/>
</dbReference>
<dbReference type="SUPFAM" id="SSF55874">
    <property type="entry name" value="ATPase domain of HSP90 chaperone/DNA topoisomerase II/histidine kinase"/>
    <property type="match status" value="1"/>
</dbReference>
<dbReference type="EC" id="2.7.13.3" evidence="3"/>
<keyword evidence="5" id="KW-0808">Transferase</keyword>
<dbReference type="Pfam" id="PF00072">
    <property type="entry name" value="Response_reg"/>
    <property type="match status" value="1"/>
</dbReference>
<feature type="region of interest" description="Disordered" evidence="16">
    <location>
        <begin position="419"/>
        <end position="448"/>
    </location>
</feature>
<dbReference type="AlphaFoldDB" id="A0A9P4NKB5"/>
<keyword evidence="11" id="KW-0902">Two-component regulatory system</keyword>
<accession>A0A9P4NKB5</accession>
<dbReference type="InterPro" id="IPR001789">
    <property type="entry name" value="Sig_transdc_resp-reg_receiver"/>
</dbReference>
<dbReference type="SMART" id="SM00448">
    <property type="entry name" value="REC"/>
    <property type="match status" value="1"/>
</dbReference>
<feature type="compositionally biased region" description="Polar residues" evidence="16">
    <location>
        <begin position="889"/>
        <end position="911"/>
    </location>
</feature>
<dbReference type="Gene3D" id="1.10.287.130">
    <property type="match status" value="1"/>
</dbReference>
<comment type="catalytic activity">
    <reaction evidence="1">
        <text>ATP + protein L-histidine = ADP + protein N-phospho-L-histidine.</text>
        <dbReference type="EC" id="2.7.13.3"/>
    </reaction>
</comment>
<feature type="coiled-coil region" evidence="15">
    <location>
        <begin position="511"/>
        <end position="545"/>
    </location>
</feature>
<dbReference type="GO" id="GO:0005886">
    <property type="term" value="C:plasma membrane"/>
    <property type="evidence" value="ECO:0007669"/>
    <property type="project" value="TreeGrafter"/>
</dbReference>
<keyword evidence="10 17" id="KW-1133">Transmembrane helix</keyword>
<dbReference type="SUPFAM" id="SSF47384">
    <property type="entry name" value="Homodimeric domain of signal transducing histidine kinase"/>
    <property type="match status" value="1"/>
</dbReference>
<dbReference type="InterPro" id="IPR036890">
    <property type="entry name" value="HATPase_C_sf"/>
</dbReference>
<sequence>MRIGIRVQLALLVLLSSLIGLAVVTLATWFTNHNFVLEIRSQRLALTASLKAGQIGAGLALVESSVTSIATRVLIQSALQRYNDLGNNTAANWGRAQPDLATALNGATQNGILMQAKILCRNDTGTGNNTLFQSTGADLHGVVRLPYSKPNGQPVYLGDEDDAHGYPSELYPNLTYPEKIINESYSLHPAEFEGMEMDGDSNLFIGPWSVNDTYSLASVTLPVINNTSRDDILAWMTVIVDATLITRAIYSQEGLDQTGITMLIGPNNATNRFRKGFKNAGPNAPAHTLVRFVLSPNSTVHRHVPYAFGARNLTFDYSRFPAVRKAYTNPPSGINGAGSLVSTNNEEDDNVAIGYATVPSDLVDWLLLVEQAHSEVWGPINYLRRVILACVFGTMGAMILLVIPLAHYSSAPIRRLRDATRNSVAPPGFADDKDSDHTTEREDSQDDGQFARKEGFLSSISKWRYGGRTTHAERKEEKRRRQFRIPSKVKDRKHYINDELTDLTATFNEMSDELMVNYERLEERVQQRTAELEESKKAAEAANEAKTLFVANISHELKTPLNGIIGIAQTAQVETSLAIIKRDMRIIYNQGDLLNKLIQDLLLFSKNQVDHTMVIEEGEFRVRDITNHVYSTFQLVASERQVDLNIEFEGPNDSNYMDSNHTAEHNEFGPYGTGRVKDMLLWGDKNRILQVVINLTSNSLKFTPTGGSVRVVVRCIGEVETPASRRGSVMSKQNSVMSKQNSLSKHNSGRNSRTKMYSTASEVASESSISRVGQVGTPTANEINPLERPGHSSGQSRMFAPHGSRDMIFEWEVIDTGPGVPDEIKERVFEPFFQGDLTLSKKYQGTGLGLSICSQLAKLMGGGMSVKSEDGLGSTFAMRIPLKHVGTRADSTASSVNGSSVRYNSPRNSFSGDARPEFDDKASVRSFPASIQSLNGVSQTVPDHASTSRLVSLNASGNPPSPTLQAAEVAAAKVKEDKAAAEQGRSLKVLVAEDNKMNQVVVTRLLKMEKIFDVTIAEDGSIAYDVVMRSMNQSLNFDLIFMDVQMPNMDGLEATRLIRKAGYTGPIVALSAYSDDTNIKHCHEAGMDDFVSKPIQLPRLKLVLKTFCPAEYAQESVPRQRSVPTTNHALTGSTSLKKDSMVEEEPLEDGISPMS</sequence>
<evidence type="ECO:0000259" key="19">
    <source>
        <dbReference type="PROSITE" id="PS50110"/>
    </source>
</evidence>
<dbReference type="InterPro" id="IPR036097">
    <property type="entry name" value="HisK_dim/P_sf"/>
</dbReference>
<dbReference type="PRINTS" id="PR00344">
    <property type="entry name" value="BCTRLSENSOR"/>
</dbReference>
<dbReference type="Pfam" id="PF00512">
    <property type="entry name" value="HisKA"/>
    <property type="match status" value="1"/>
</dbReference>
<dbReference type="CDD" id="cd00082">
    <property type="entry name" value="HisKA"/>
    <property type="match status" value="1"/>
</dbReference>
<feature type="domain" description="Histidine kinase" evidence="18">
    <location>
        <begin position="552"/>
        <end position="884"/>
    </location>
</feature>
<feature type="compositionally biased region" description="Basic and acidic residues" evidence="16">
    <location>
        <begin position="430"/>
        <end position="442"/>
    </location>
</feature>
<reference evidence="20" key="1">
    <citation type="journal article" date="2020" name="Stud. Mycol.">
        <title>101 Dothideomycetes genomes: a test case for predicting lifestyles and emergence of pathogens.</title>
        <authorList>
            <person name="Haridas S."/>
            <person name="Albert R."/>
            <person name="Binder M."/>
            <person name="Bloem J."/>
            <person name="Labutti K."/>
            <person name="Salamov A."/>
            <person name="Andreopoulos B."/>
            <person name="Baker S."/>
            <person name="Barry K."/>
            <person name="Bills G."/>
            <person name="Bluhm B."/>
            <person name="Cannon C."/>
            <person name="Castanera R."/>
            <person name="Culley D."/>
            <person name="Daum C."/>
            <person name="Ezra D."/>
            <person name="Gonzalez J."/>
            <person name="Henrissat B."/>
            <person name="Kuo A."/>
            <person name="Liang C."/>
            <person name="Lipzen A."/>
            <person name="Lutzoni F."/>
            <person name="Magnuson J."/>
            <person name="Mondo S."/>
            <person name="Nolan M."/>
            <person name="Ohm R."/>
            <person name="Pangilinan J."/>
            <person name="Park H.-J."/>
            <person name="Ramirez L."/>
            <person name="Alfaro M."/>
            <person name="Sun H."/>
            <person name="Tritt A."/>
            <person name="Yoshinaga Y."/>
            <person name="Zwiers L.-H."/>
            <person name="Turgeon B."/>
            <person name="Goodwin S."/>
            <person name="Spatafora J."/>
            <person name="Crous P."/>
            <person name="Grigoriev I."/>
        </authorList>
    </citation>
    <scope>NUCLEOTIDE SEQUENCE</scope>
    <source>
        <strain evidence="20">CBS 130266</strain>
    </source>
</reference>
<evidence type="ECO:0000256" key="3">
    <source>
        <dbReference type="ARBA" id="ARBA00012438"/>
    </source>
</evidence>
<dbReference type="InterPro" id="IPR011006">
    <property type="entry name" value="CheY-like_superfamily"/>
</dbReference>
<feature type="compositionally biased region" description="Polar residues" evidence="16">
    <location>
        <begin position="768"/>
        <end position="782"/>
    </location>
</feature>
<dbReference type="SMART" id="SM00388">
    <property type="entry name" value="HisKA"/>
    <property type="match status" value="1"/>
</dbReference>
<dbReference type="PANTHER" id="PTHR43047:SF72">
    <property type="entry name" value="OSMOSENSING HISTIDINE PROTEIN KINASE SLN1"/>
    <property type="match status" value="1"/>
</dbReference>
<dbReference type="InterPro" id="IPR003661">
    <property type="entry name" value="HisK_dim/P_dom"/>
</dbReference>
<keyword evidence="4 14" id="KW-0597">Phosphoprotein</keyword>
<evidence type="ECO:0000259" key="18">
    <source>
        <dbReference type="PROSITE" id="PS50109"/>
    </source>
</evidence>
<evidence type="ECO:0000256" key="1">
    <source>
        <dbReference type="ARBA" id="ARBA00000085"/>
    </source>
</evidence>
<feature type="transmembrane region" description="Helical" evidence="17">
    <location>
        <begin position="386"/>
        <end position="408"/>
    </location>
</feature>
<dbReference type="SMART" id="SM00387">
    <property type="entry name" value="HATPase_c"/>
    <property type="match status" value="1"/>
</dbReference>
<feature type="compositionally biased region" description="Polar residues" evidence="16">
    <location>
        <begin position="1117"/>
        <end position="1135"/>
    </location>
</feature>
<dbReference type="GO" id="GO:0009927">
    <property type="term" value="F:histidine phosphotransfer kinase activity"/>
    <property type="evidence" value="ECO:0007669"/>
    <property type="project" value="TreeGrafter"/>
</dbReference>
<organism evidence="20 21">
    <name type="scientific">Tothia fuscella</name>
    <dbReference type="NCBI Taxonomy" id="1048955"/>
    <lineage>
        <taxon>Eukaryota</taxon>
        <taxon>Fungi</taxon>
        <taxon>Dikarya</taxon>
        <taxon>Ascomycota</taxon>
        <taxon>Pezizomycotina</taxon>
        <taxon>Dothideomycetes</taxon>
        <taxon>Pleosporomycetidae</taxon>
        <taxon>Venturiales</taxon>
        <taxon>Cylindrosympodiaceae</taxon>
        <taxon>Tothia</taxon>
    </lineage>
</organism>
<keyword evidence="13" id="KW-0325">Glycoprotein</keyword>
<evidence type="ECO:0000313" key="20">
    <source>
        <dbReference type="EMBL" id="KAF2424944.1"/>
    </source>
</evidence>
<evidence type="ECO:0000256" key="13">
    <source>
        <dbReference type="ARBA" id="ARBA00023180"/>
    </source>
</evidence>
<comment type="caution">
    <text evidence="20">The sequence shown here is derived from an EMBL/GenBank/DDBJ whole genome shotgun (WGS) entry which is preliminary data.</text>
</comment>
<dbReference type="Gene3D" id="3.30.565.10">
    <property type="entry name" value="Histidine kinase-like ATPase, C-terminal domain"/>
    <property type="match status" value="1"/>
</dbReference>
<keyword evidence="6 17" id="KW-0812">Transmembrane</keyword>
<dbReference type="InterPro" id="IPR004358">
    <property type="entry name" value="Sig_transdc_His_kin-like_C"/>
</dbReference>
<dbReference type="SUPFAM" id="SSF52172">
    <property type="entry name" value="CheY-like"/>
    <property type="match status" value="1"/>
</dbReference>
<dbReference type="GO" id="GO:0005524">
    <property type="term" value="F:ATP binding"/>
    <property type="evidence" value="ECO:0007669"/>
    <property type="project" value="UniProtKB-KW"/>
</dbReference>
<evidence type="ECO:0000256" key="12">
    <source>
        <dbReference type="ARBA" id="ARBA00023136"/>
    </source>
</evidence>
<name>A0A9P4NKB5_9PEZI</name>
<dbReference type="GO" id="GO:0000155">
    <property type="term" value="F:phosphorelay sensor kinase activity"/>
    <property type="evidence" value="ECO:0007669"/>
    <property type="project" value="InterPro"/>
</dbReference>
<dbReference type="InterPro" id="IPR005467">
    <property type="entry name" value="His_kinase_dom"/>
</dbReference>
<evidence type="ECO:0000256" key="14">
    <source>
        <dbReference type="PROSITE-ProRule" id="PRU00169"/>
    </source>
</evidence>
<dbReference type="GO" id="GO:0007234">
    <property type="term" value="P:osmosensory signaling via phosphorelay pathway"/>
    <property type="evidence" value="ECO:0007669"/>
    <property type="project" value="UniProtKB-ARBA"/>
</dbReference>
<dbReference type="OrthoDB" id="60033at2759"/>
<dbReference type="PROSITE" id="PS50110">
    <property type="entry name" value="RESPONSE_REGULATORY"/>
    <property type="match status" value="1"/>
</dbReference>
<evidence type="ECO:0000256" key="6">
    <source>
        <dbReference type="ARBA" id="ARBA00022692"/>
    </source>
</evidence>
<gene>
    <name evidence="20" type="ORF">EJ08DRAFT_409013</name>
</gene>
<evidence type="ECO:0000256" key="5">
    <source>
        <dbReference type="ARBA" id="ARBA00022679"/>
    </source>
</evidence>
<feature type="region of interest" description="Disordered" evidence="16">
    <location>
        <begin position="1117"/>
        <end position="1155"/>
    </location>
</feature>
<evidence type="ECO:0000256" key="8">
    <source>
        <dbReference type="ARBA" id="ARBA00022777"/>
    </source>
</evidence>
<dbReference type="PROSITE" id="PS50109">
    <property type="entry name" value="HIS_KIN"/>
    <property type="match status" value="1"/>
</dbReference>
<evidence type="ECO:0000313" key="21">
    <source>
        <dbReference type="Proteomes" id="UP000800235"/>
    </source>
</evidence>
<evidence type="ECO:0000256" key="15">
    <source>
        <dbReference type="SAM" id="Coils"/>
    </source>
</evidence>
<keyword evidence="9" id="KW-0067">ATP-binding</keyword>
<dbReference type="Proteomes" id="UP000800235">
    <property type="component" value="Unassembled WGS sequence"/>
</dbReference>
<evidence type="ECO:0000256" key="17">
    <source>
        <dbReference type="SAM" id="Phobius"/>
    </source>
</evidence>
<keyword evidence="7" id="KW-0547">Nucleotide-binding</keyword>
<evidence type="ECO:0000256" key="7">
    <source>
        <dbReference type="ARBA" id="ARBA00022741"/>
    </source>
</evidence>
<evidence type="ECO:0000256" key="2">
    <source>
        <dbReference type="ARBA" id="ARBA00004370"/>
    </source>
</evidence>
<keyword evidence="15" id="KW-0175">Coiled coil</keyword>
<keyword evidence="8" id="KW-0418">Kinase</keyword>
<keyword evidence="12 17" id="KW-0472">Membrane</keyword>
<feature type="region of interest" description="Disordered" evidence="16">
    <location>
        <begin position="768"/>
        <end position="798"/>
    </location>
</feature>
<dbReference type="InterPro" id="IPR003594">
    <property type="entry name" value="HATPase_dom"/>
</dbReference>
<dbReference type="Gene3D" id="3.40.50.2300">
    <property type="match status" value="1"/>
</dbReference>
<dbReference type="CDD" id="cd17546">
    <property type="entry name" value="REC_hyHK_CKI1_RcsC-like"/>
    <property type="match status" value="1"/>
</dbReference>
<evidence type="ECO:0000256" key="11">
    <source>
        <dbReference type="ARBA" id="ARBA00023012"/>
    </source>
</evidence>
<protein>
    <recommendedName>
        <fullName evidence="3">histidine kinase</fullName>
        <ecNumber evidence="3">2.7.13.3</ecNumber>
    </recommendedName>
</protein>
<feature type="compositionally biased region" description="Polar residues" evidence="16">
    <location>
        <begin position="730"/>
        <end position="754"/>
    </location>
</feature>
<feature type="region of interest" description="Disordered" evidence="16">
    <location>
        <begin position="889"/>
        <end position="917"/>
    </location>
</feature>
<evidence type="ECO:0000256" key="10">
    <source>
        <dbReference type="ARBA" id="ARBA00022989"/>
    </source>
</evidence>